<dbReference type="InterPro" id="IPR011990">
    <property type="entry name" value="TPR-like_helical_dom_sf"/>
</dbReference>
<comment type="caution">
    <text evidence="1">The sequence shown here is derived from an EMBL/GenBank/DDBJ whole genome shotgun (WGS) entry which is preliminary data.</text>
</comment>
<dbReference type="AlphaFoldDB" id="A0AB34JE01"/>
<proteinExistence type="predicted"/>
<dbReference type="Gene3D" id="1.25.40.10">
    <property type="entry name" value="Tetratricopeptide repeat domain"/>
    <property type="match status" value="2"/>
</dbReference>
<evidence type="ECO:0000313" key="1">
    <source>
        <dbReference type="EMBL" id="KAL1518874.1"/>
    </source>
</evidence>
<gene>
    <name evidence="1" type="ORF">AB1Y20_003151</name>
</gene>
<evidence type="ECO:0000313" key="2">
    <source>
        <dbReference type="Proteomes" id="UP001515480"/>
    </source>
</evidence>
<dbReference type="SUPFAM" id="SSF48452">
    <property type="entry name" value="TPR-like"/>
    <property type="match status" value="1"/>
</dbReference>
<dbReference type="EMBL" id="JBGBPQ010000010">
    <property type="protein sequence ID" value="KAL1518874.1"/>
    <property type="molecule type" value="Genomic_DNA"/>
</dbReference>
<evidence type="ECO:0008006" key="3">
    <source>
        <dbReference type="Google" id="ProtNLM"/>
    </source>
</evidence>
<dbReference type="CDD" id="cd24142">
    <property type="entry name" value="ACL4-like"/>
    <property type="match status" value="1"/>
</dbReference>
<sequence>MKATETAGELAASAQACMEAYELEQGLKLYRRAVKLEPDNVEILDAYGEACLQAGKRDDARKALMHSVEIQPEGAASRYMYLGQLLEGADAIRSFERGVSILRAERAEAGQRSGSRGELQRLWVESTHALATGLCSAAEIYLTDACDEPDAEERCEALATEAVALVEGLREQTLAEPYVTLASLRLSQQRNDEAEPLLQKACDVVNNCEETALPPFDCRLSLSKMLMEVGKPEDALELLQMLRLEDDDSLELRYLLVFAASQAGDTELAAEEVVKAIAYAESDACPVEEREWLDQLKQIQSEIGEADMEG</sequence>
<accession>A0AB34JE01</accession>
<protein>
    <recommendedName>
        <fullName evidence="3">Tetratricopeptide repeat protein</fullName>
    </recommendedName>
</protein>
<keyword evidence="2" id="KW-1185">Reference proteome</keyword>
<dbReference type="Proteomes" id="UP001515480">
    <property type="component" value="Unassembled WGS sequence"/>
</dbReference>
<dbReference type="Pfam" id="PF14559">
    <property type="entry name" value="TPR_19"/>
    <property type="match status" value="1"/>
</dbReference>
<organism evidence="1 2">
    <name type="scientific">Prymnesium parvum</name>
    <name type="common">Toxic golden alga</name>
    <dbReference type="NCBI Taxonomy" id="97485"/>
    <lineage>
        <taxon>Eukaryota</taxon>
        <taxon>Haptista</taxon>
        <taxon>Haptophyta</taxon>
        <taxon>Prymnesiophyceae</taxon>
        <taxon>Prymnesiales</taxon>
        <taxon>Prymnesiaceae</taxon>
        <taxon>Prymnesium</taxon>
    </lineage>
</organism>
<reference evidence="1 2" key="1">
    <citation type="journal article" date="2024" name="Science">
        <title>Giant polyketide synthase enzymes in the biosynthesis of giant marine polyether toxins.</title>
        <authorList>
            <person name="Fallon T.R."/>
            <person name="Shende V.V."/>
            <person name="Wierzbicki I.H."/>
            <person name="Pendleton A.L."/>
            <person name="Watervoot N.F."/>
            <person name="Auber R.P."/>
            <person name="Gonzalez D.J."/>
            <person name="Wisecaver J.H."/>
            <person name="Moore B.S."/>
        </authorList>
    </citation>
    <scope>NUCLEOTIDE SEQUENCE [LARGE SCALE GENOMIC DNA]</scope>
    <source>
        <strain evidence="1 2">12B1</strain>
    </source>
</reference>
<name>A0AB34JE01_PRYPA</name>